<feature type="compositionally biased region" description="Pro residues" evidence="1">
    <location>
        <begin position="174"/>
        <end position="187"/>
    </location>
</feature>
<keyword evidence="5" id="KW-1185">Reference proteome</keyword>
<evidence type="ECO:0000313" key="5">
    <source>
        <dbReference type="Proteomes" id="UP000618382"/>
    </source>
</evidence>
<proteinExistence type="predicted"/>
<dbReference type="Proteomes" id="UP000618382">
    <property type="component" value="Unassembled WGS sequence"/>
</dbReference>
<name>A0A7Y9FHD4_9CELL</name>
<sequence length="388" mass="39630">MTTRLLLEGTDLGELVAHVRETFGPRARIVQAERIRSGGFAGFFATERFEVTVDVPDEPEAAPKKFARRPQRAIAPAPAPAGPTAPAPTGIEALLAAADRDDVGPGHDEAPRDPRTAAALPPPADPAPTSVSTGSESFADVLRQVRSLVGTGPEVVDPPTTATDEPAARTASAPPAPPRAPEVPAPGSPQLRAELARLGVPATVLDSGPVTLSAVLGRIPTAPERPRGPGTVLAVVGTGDDAVLVARSLAARWHLPPAAVVELDAPAAPGAAAAVRDPAAPRVLALRVGPEARDRTLAAALLRDVRPDQAWVVVDARTKPADAAAWVGAVGALRRVDALAVHGLLDTTAPGTVLELDLPVAWVDGLPASRLLWAAALGQELDAALGGA</sequence>
<feature type="compositionally biased region" description="Basic and acidic residues" evidence="1">
    <location>
        <begin position="101"/>
        <end position="115"/>
    </location>
</feature>
<reference evidence="3 4" key="1">
    <citation type="submission" date="2020-07" db="EMBL/GenBank/DDBJ databases">
        <title>Sequencing the genomes of 1000 actinobacteria strains.</title>
        <authorList>
            <person name="Klenk H.-P."/>
        </authorList>
    </citation>
    <scope>NUCLEOTIDE SEQUENCE [LARGE SCALE GENOMIC DNA]</scope>
    <source>
        <strain evidence="3 4">DSM 24482</strain>
    </source>
</reference>
<dbReference type="EMBL" id="JACCBK010000001">
    <property type="protein sequence ID" value="NYD87269.1"/>
    <property type="molecule type" value="Genomic_DNA"/>
</dbReference>
<organism evidence="3 4">
    <name type="scientific">Cellulomonas oligotrophica</name>
    <dbReference type="NCBI Taxonomy" id="931536"/>
    <lineage>
        <taxon>Bacteria</taxon>
        <taxon>Bacillati</taxon>
        <taxon>Actinomycetota</taxon>
        <taxon>Actinomycetes</taxon>
        <taxon>Micrococcales</taxon>
        <taxon>Cellulomonadaceae</taxon>
        <taxon>Cellulomonas</taxon>
    </lineage>
</organism>
<protein>
    <submittedName>
        <fullName evidence="3">Uncharacterized protein</fullName>
    </submittedName>
</protein>
<dbReference type="Proteomes" id="UP000577956">
    <property type="component" value="Unassembled WGS sequence"/>
</dbReference>
<dbReference type="EMBL" id="BONN01000011">
    <property type="protein sequence ID" value="GIG34051.1"/>
    <property type="molecule type" value="Genomic_DNA"/>
</dbReference>
<comment type="caution">
    <text evidence="3">The sequence shown here is derived from an EMBL/GenBank/DDBJ whole genome shotgun (WGS) entry which is preliminary data.</text>
</comment>
<feature type="compositionally biased region" description="Pro residues" evidence="1">
    <location>
        <begin position="77"/>
        <end position="86"/>
    </location>
</feature>
<gene>
    <name evidence="3" type="ORF">BKA21_002818</name>
    <name evidence="2" type="ORF">Col01nite_32100</name>
</gene>
<evidence type="ECO:0000313" key="3">
    <source>
        <dbReference type="EMBL" id="NYD87269.1"/>
    </source>
</evidence>
<feature type="region of interest" description="Disordered" evidence="1">
    <location>
        <begin position="101"/>
        <end position="135"/>
    </location>
</feature>
<accession>A0A7Y9FHD4</accession>
<evidence type="ECO:0000313" key="2">
    <source>
        <dbReference type="EMBL" id="GIG34051.1"/>
    </source>
</evidence>
<evidence type="ECO:0000313" key="4">
    <source>
        <dbReference type="Proteomes" id="UP000577956"/>
    </source>
</evidence>
<reference evidence="2 5" key="2">
    <citation type="submission" date="2021-01" db="EMBL/GenBank/DDBJ databases">
        <title>Whole genome shotgun sequence of Cellulomonas oligotrophica NBRC 109435.</title>
        <authorList>
            <person name="Komaki H."/>
            <person name="Tamura T."/>
        </authorList>
    </citation>
    <scope>NUCLEOTIDE SEQUENCE [LARGE SCALE GENOMIC DNA]</scope>
    <source>
        <strain evidence="2 5">NBRC 109435</strain>
    </source>
</reference>
<feature type="region of interest" description="Disordered" evidence="1">
    <location>
        <begin position="149"/>
        <end position="188"/>
    </location>
</feature>
<dbReference type="AlphaFoldDB" id="A0A7Y9FHD4"/>
<dbReference type="RefSeq" id="WP_140460674.1">
    <property type="nucleotide sequence ID" value="NZ_BONN01000011.1"/>
</dbReference>
<feature type="region of interest" description="Disordered" evidence="1">
    <location>
        <begin position="63"/>
        <end position="88"/>
    </location>
</feature>
<evidence type="ECO:0000256" key="1">
    <source>
        <dbReference type="SAM" id="MobiDB-lite"/>
    </source>
</evidence>